<dbReference type="InterPro" id="IPR013154">
    <property type="entry name" value="ADH-like_N"/>
</dbReference>
<evidence type="ECO:0000259" key="3">
    <source>
        <dbReference type="Pfam" id="PF08240"/>
    </source>
</evidence>
<comment type="caution">
    <text evidence="4">The sequence shown here is derived from an EMBL/GenBank/DDBJ whole genome shotgun (WGS) entry which is preliminary data.</text>
</comment>
<gene>
    <name evidence="4" type="ORF">AB0C36_26005</name>
</gene>
<protein>
    <submittedName>
        <fullName evidence="4">Zinc-binding dehydrogenase</fullName>
    </submittedName>
</protein>
<sequence>MRVVVGIEGRLEVRDIPELAAPTGSQILVETVACGICGSDVHLMDHTEAYLGCARDSGSTAMIFDPARGVMLGHCFVFRVLEAGPDAVGFVPGDLGAGLGTVTGADGHTSVVGFSDTYPGGYAERILLSTPGLIAPLPEGMDPLHAVFVEPLIVGEMSVRTAAIPDGAPAVVLGTGQVGLGIVAALRRHGRGPVIAAEPTELRRAAALAVGADIVVDVHSRTWLDALAETGATQPPTVFDTTGIAGMLARLFTEVPRNSHIVEVSGQYDPDPIRTGLAVKKNLRLTFSASADLAALRTVLAALAAREVDVEPWITRRVGLDEVPAAFDDLRAPDKTIGIVVEPRK</sequence>
<keyword evidence="1" id="KW-0560">Oxidoreductase</keyword>
<keyword evidence="5" id="KW-1185">Reference proteome</keyword>
<feature type="domain" description="Alcohol dehydrogenase-like N-terminal" evidence="3">
    <location>
        <begin position="26"/>
        <end position="132"/>
    </location>
</feature>
<dbReference type="InterPro" id="IPR011032">
    <property type="entry name" value="GroES-like_sf"/>
</dbReference>
<accession>A0ABV3DQ03</accession>
<dbReference type="InterPro" id="IPR036291">
    <property type="entry name" value="NAD(P)-bd_dom_sf"/>
</dbReference>
<dbReference type="RefSeq" id="WP_358358096.1">
    <property type="nucleotide sequence ID" value="NZ_JBEZFP010000075.1"/>
</dbReference>
<evidence type="ECO:0000256" key="1">
    <source>
        <dbReference type="ARBA" id="ARBA00023002"/>
    </source>
</evidence>
<dbReference type="EMBL" id="JBEZFP010000075">
    <property type="protein sequence ID" value="MEU8136954.1"/>
    <property type="molecule type" value="Genomic_DNA"/>
</dbReference>
<organism evidence="4 5">
    <name type="scientific">Streptodolium elevatio</name>
    <dbReference type="NCBI Taxonomy" id="3157996"/>
    <lineage>
        <taxon>Bacteria</taxon>
        <taxon>Bacillati</taxon>
        <taxon>Actinomycetota</taxon>
        <taxon>Actinomycetes</taxon>
        <taxon>Kitasatosporales</taxon>
        <taxon>Streptomycetaceae</taxon>
        <taxon>Streptodolium</taxon>
    </lineage>
</organism>
<dbReference type="SUPFAM" id="SSF51735">
    <property type="entry name" value="NAD(P)-binding Rossmann-fold domains"/>
    <property type="match status" value="1"/>
</dbReference>
<dbReference type="Proteomes" id="UP001551482">
    <property type="component" value="Unassembled WGS sequence"/>
</dbReference>
<dbReference type="Gene3D" id="3.40.50.720">
    <property type="entry name" value="NAD(P)-binding Rossmann-like Domain"/>
    <property type="match status" value="1"/>
</dbReference>
<evidence type="ECO:0000313" key="5">
    <source>
        <dbReference type="Proteomes" id="UP001551482"/>
    </source>
</evidence>
<dbReference type="Gene3D" id="3.90.180.10">
    <property type="entry name" value="Medium-chain alcohol dehydrogenases, catalytic domain"/>
    <property type="match status" value="1"/>
</dbReference>
<evidence type="ECO:0000313" key="4">
    <source>
        <dbReference type="EMBL" id="MEU8136954.1"/>
    </source>
</evidence>
<proteinExistence type="predicted"/>
<feature type="domain" description="Alcohol dehydrogenase-like C-terminal" evidence="2">
    <location>
        <begin position="178"/>
        <end position="302"/>
    </location>
</feature>
<dbReference type="Pfam" id="PF00107">
    <property type="entry name" value="ADH_zinc_N"/>
    <property type="match status" value="1"/>
</dbReference>
<dbReference type="InterPro" id="IPR013149">
    <property type="entry name" value="ADH-like_C"/>
</dbReference>
<reference evidence="4 5" key="1">
    <citation type="submission" date="2024-06" db="EMBL/GenBank/DDBJ databases">
        <title>The Natural Products Discovery Center: Release of the First 8490 Sequenced Strains for Exploring Actinobacteria Biosynthetic Diversity.</title>
        <authorList>
            <person name="Kalkreuter E."/>
            <person name="Kautsar S.A."/>
            <person name="Yang D."/>
            <person name="Bader C.D."/>
            <person name="Teijaro C.N."/>
            <person name="Fluegel L."/>
            <person name="Davis C.M."/>
            <person name="Simpson J.R."/>
            <person name="Lauterbach L."/>
            <person name="Steele A.D."/>
            <person name="Gui C."/>
            <person name="Meng S."/>
            <person name="Li G."/>
            <person name="Viehrig K."/>
            <person name="Ye F."/>
            <person name="Su P."/>
            <person name="Kiefer A.F."/>
            <person name="Nichols A."/>
            <person name="Cepeda A.J."/>
            <person name="Yan W."/>
            <person name="Fan B."/>
            <person name="Jiang Y."/>
            <person name="Adhikari A."/>
            <person name="Zheng C.-J."/>
            <person name="Schuster L."/>
            <person name="Cowan T.M."/>
            <person name="Smanski M.J."/>
            <person name="Chevrette M.G."/>
            <person name="De Carvalho L.P.S."/>
            <person name="Shen B."/>
        </authorList>
    </citation>
    <scope>NUCLEOTIDE SEQUENCE [LARGE SCALE GENOMIC DNA]</scope>
    <source>
        <strain evidence="4 5">NPDC048946</strain>
    </source>
</reference>
<dbReference type="PANTHER" id="PTHR43189:SF1">
    <property type="entry name" value="ZINC-TYPE ALCOHOL DEHYDROGENASE-LIKE PROTEIN C1198.01"/>
    <property type="match status" value="1"/>
</dbReference>
<name>A0ABV3DQ03_9ACTN</name>
<dbReference type="PANTHER" id="PTHR43189">
    <property type="entry name" value="ZINC-TYPE ALCOHOL DEHYDROGENASE-LIKE PROTEIN C1198.01-RELATED"/>
    <property type="match status" value="1"/>
</dbReference>
<evidence type="ECO:0000259" key="2">
    <source>
        <dbReference type="Pfam" id="PF00107"/>
    </source>
</evidence>
<dbReference type="Pfam" id="PF08240">
    <property type="entry name" value="ADH_N"/>
    <property type="match status" value="1"/>
</dbReference>
<dbReference type="SUPFAM" id="SSF50129">
    <property type="entry name" value="GroES-like"/>
    <property type="match status" value="1"/>
</dbReference>